<comment type="similarity">
    <text evidence="2 12">Belongs to the Nudix hydrolase family.</text>
</comment>
<dbReference type="GO" id="GO:0046872">
    <property type="term" value="F:metal ion binding"/>
    <property type="evidence" value="ECO:0007669"/>
    <property type="project" value="UniProtKB-KW"/>
</dbReference>
<dbReference type="PROSITE" id="PS51462">
    <property type="entry name" value="NUDIX"/>
    <property type="match status" value="1"/>
</dbReference>
<dbReference type="InterPro" id="IPR015797">
    <property type="entry name" value="NUDIX_hydrolase-like_dom_sf"/>
</dbReference>
<evidence type="ECO:0000256" key="9">
    <source>
        <dbReference type="ARBA" id="ARBA00023204"/>
    </source>
</evidence>
<evidence type="ECO:0000256" key="12">
    <source>
        <dbReference type="RuleBase" id="RU003476"/>
    </source>
</evidence>
<dbReference type="GO" id="GO:0006281">
    <property type="term" value="P:DNA repair"/>
    <property type="evidence" value="ECO:0007669"/>
    <property type="project" value="UniProtKB-KW"/>
</dbReference>
<comment type="catalytic activity">
    <reaction evidence="10">
        <text>8-oxo-dGTP + H2O = 8-oxo-dGMP + diphosphate + H(+)</text>
        <dbReference type="Rhea" id="RHEA:31575"/>
        <dbReference type="ChEBI" id="CHEBI:15377"/>
        <dbReference type="ChEBI" id="CHEBI:15378"/>
        <dbReference type="ChEBI" id="CHEBI:33019"/>
        <dbReference type="ChEBI" id="CHEBI:63224"/>
        <dbReference type="ChEBI" id="CHEBI:77896"/>
        <dbReference type="EC" id="3.6.1.55"/>
    </reaction>
</comment>
<evidence type="ECO:0000256" key="8">
    <source>
        <dbReference type="ARBA" id="ARBA00022842"/>
    </source>
</evidence>
<evidence type="ECO:0000256" key="2">
    <source>
        <dbReference type="ARBA" id="ARBA00005582"/>
    </source>
</evidence>
<evidence type="ECO:0000256" key="3">
    <source>
        <dbReference type="ARBA" id="ARBA00022457"/>
    </source>
</evidence>
<dbReference type="EC" id="3.6.1.55" evidence="11"/>
<dbReference type="GO" id="GO:0044715">
    <property type="term" value="F:8-oxo-dGDP phosphatase activity"/>
    <property type="evidence" value="ECO:0007669"/>
    <property type="project" value="TreeGrafter"/>
</dbReference>
<keyword evidence="4" id="KW-0235">DNA replication</keyword>
<dbReference type="CDD" id="cd03425">
    <property type="entry name" value="NUDIX_MutT_NudA_like"/>
    <property type="match status" value="1"/>
</dbReference>
<dbReference type="InterPro" id="IPR020084">
    <property type="entry name" value="NUDIX_hydrolase_CS"/>
</dbReference>
<comment type="caution">
    <text evidence="14">The sequence shown here is derived from an EMBL/GenBank/DDBJ whole genome shotgun (WGS) entry which is preliminary data.</text>
</comment>
<dbReference type="InterPro" id="IPR047127">
    <property type="entry name" value="MutT-like"/>
</dbReference>
<keyword evidence="5" id="KW-0479">Metal-binding</keyword>
<dbReference type="AlphaFoldDB" id="A0A5R9GI90"/>
<dbReference type="PROSITE" id="PS00893">
    <property type="entry name" value="NUDIX_BOX"/>
    <property type="match status" value="1"/>
</dbReference>
<feature type="domain" description="Nudix hydrolase" evidence="13">
    <location>
        <begin position="2"/>
        <end position="128"/>
    </location>
</feature>
<keyword evidence="15" id="KW-1185">Reference proteome</keyword>
<evidence type="ECO:0000256" key="1">
    <source>
        <dbReference type="ARBA" id="ARBA00001946"/>
    </source>
</evidence>
<evidence type="ECO:0000256" key="11">
    <source>
        <dbReference type="ARBA" id="ARBA00038905"/>
    </source>
</evidence>
<dbReference type="GO" id="GO:0035539">
    <property type="term" value="F:8-oxo-7,8-dihydrodeoxyguanosine triphosphate pyrophosphatase activity"/>
    <property type="evidence" value="ECO:0007669"/>
    <property type="project" value="UniProtKB-EC"/>
</dbReference>
<gene>
    <name evidence="14" type="ORF">FE782_01170</name>
</gene>
<evidence type="ECO:0000256" key="10">
    <source>
        <dbReference type="ARBA" id="ARBA00035861"/>
    </source>
</evidence>
<evidence type="ECO:0000256" key="6">
    <source>
        <dbReference type="ARBA" id="ARBA00022763"/>
    </source>
</evidence>
<proteinExistence type="inferred from homology"/>
<evidence type="ECO:0000256" key="7">
    <source>
        <dbReference type="ARBA" id="ARBA00022801"/>
    </source>
</evidence>
<organism evidence="14 15">
    <name type="scientific">Paenibacillus antri</name>
    <dbReference type="NCBI Taxonomy" id="2582848"/>
    <lineage>
        <taxon>Bacteria</taxon>
        <taxon>Bacillati</taxon>
        <taxon>Bacillota</taxon>
        <taxon>Bacilli</taxon>
        <taxon>Bacillales</taxon>
        <taxon>Paenibacillaceae</taxon>
        <taxon>Paenibacillus</taxon>
    </lineage>
</organism>
<dbReference type="SUPFAM" id="SSF55811">
    <property type="entry name" value="Nudix"/>
    <property type="match status" value="1"/>
</dbReference>
<dbReference type="PANTHER" id="PTHR47707">
    <property type="entry name" value="8-OXO-DGTP DIPHOSPHATASE"/>
    <property type="match status" value="1"/>
</dbReference>
<dbReference type="RefSeq" id="WP_138191658.1">
    <property type="nucleotide sequence ID" value="NZ_VCIW01000001.1"/>
</dbReference>
<dbReference type="EMBL" id="VCIW01000001">
    <property type="protein sequence ID" value="TLS53990.1"/>
    <property type="molecule type" value="Genomic_DNA"/>
</dbReference>
<evidence type="ECO:0000313" key="14">
    <source>
        <dbReference type="EMBL" id="TLS53990.1"/>
    </source>
</evidence>
<comment type="cofactor">
    <cofactor evidence="1">
        <name>Mg(2+)</name>
        <dbReference type="ChEBI" id="CHEBI:18420"/>
    </cofactor>
</comment>
<dbReference type="PRINTS" id="PR00502">
    <property type="entry name" value="NUDIXFAMILY"/>
</dbReference>
<dbReference type="Gene3D" id="3.90.79.10">
    <property type="entry name" value="Nucleoside Triphosphate Pyrophosphohydrolase"/>
    <property type="match status" value="1"/>
</dbReference>
<dbReference type="GO" id="GO:0006260">
    <property type="term" value="P:DNA replication"/>
    <property type="evidence" value="ECO:0007669"/>
    <property type="project" value="UniProtKB-KW"/>
</dbReference>
<keyword evidence="7 12" id="KW-0378">Hydrolase</keyword>
<evidence type="ECO:0000259" key="13">
    <source>
        <dbReference type="PROSITE" id="PS51462"/>
    </source>
</evidence>
<name>A0A5R9GI90_9BACL</name>
<dbReference type="Proteomes" id="UP000309676">
    <property type="component" value="Unassembled WGS sequence"/>
</dbReference>
<evidence type="ECO:0000256" key="5">
    <source>
        <dbReference type="ARBA" id="ARBA00022723"/>
    </source>
</evidence>
<keyword evidence="3" id="KW-0515">Mutator protein</keyword>
<evidence type="ECO:0000256" key="4">
    <source>
        <dbReference type="ARBA" id="ARBA00022705"/>
    </source>
</evidence>
<sequence>MKYIVVVGAVIRDARGDVLCALRSDRMSMPGLWEFPGGKIEPGEAPEDALIREIREELGVEVEVGALVADYTHAYETVVVRLITYFAAIARGGVPLAKEHERLEWRSVEELSALAWAPADVPTVEALRRGTGG</sequence>
<keyword evidence="8" id="KW-0460">Magnesium</keyword>
<reference evidence="14 15" key="1">
    <citation type="submission" date="2019-05" db="EMBL/GenBank/DDBJ databases">
        <authorList>
            <person name="Narsing Rao M.P."/>
            <person name="Li W.J."/>
        </authorList>
    </citation>
    <scope>NUCLEOTIDE SEQUENCE [LARGE SCALE GENOMIC DNA]</scope>
    <source>
        <strain evidence="14 15">SYSU_K30003</strain>
    </source>
</reference>
<dbReference type="InterPro" id="IPR020476">
    <property type="entry name" value="Nudix_hydrolase"/>
</dbReference>
<dbReference type="PANTHER" id="PTHR47707:SF1">
    <property type="entry name" value="NUDIX HYDROLASE FAMILY PROTEIN"/>
    <property type="match status" value="1"/>
</dbReference>
<dbReference type="InterPro" id="IPR000086">
    <property type="entry name" value="NUDIX_hydrolase_dom"/>
</dbReference>
<dbReference type="Pfam" id="PF00293">
    <property type="entry name" value="NUDIX"/>
    <property type="match status" value="1"/>
</dbReference>
<accession>A0A5R9GI90</accession>
<evidence type="ECO:0000313" key="15">
    <source>
        <dbReference type="Proteomes" id="UP000309676"/>
    </source>
</evidence>
<keyword evidence="6" id="KW-0227">DNA damage</keyword>
<protein>
    <recommendedName>
        <fullName evidence="11">8-oxo-dGTP diphosphatase</fullName>
        <ecNumber evidence="11">3.6.1.55</ecNumber>
    </recommendedName>
</protein>
<dbReference type="GO" id="GO:0008413">
    <property type="term" value="F:8-oxo-7,8-dihydroguanosine triphosphate pyrophosphatase activity"/>
    <property type="evidence" value="ECO:0007669"/>
    <property type="project" value="TreeGrafter"/>
</dbReference>
<dbReference type="OrthoDB" id="9810648at2"/>
<keyword evidence="9" id="KW-0234">DNA repair</keyword>
<dbReference type="GO" id="GO:0044716">
    <property type="term" value="F:8-oxo-GDP phosphatase activity"/>
    <property type="evidence" value="ECO:0007669"/>
    <property type="project" value="TreeGrafter"/>
</dbReference>